<evidence type="ECO:0000313" key="1">
    <source>
        <dbReference type="EMBL" id="KAF2576626.1"/>
    </source>
</evidence>
<name>A0A8S9J5Y9_BRACR</name>
<dbReference type="EMBL" id="QGKY02001015">
    <property type="protein sequence ID" value="KAF2576626.1"/>
    <property type="molecule type" value="Genomic_DNA"/>
</dbReference>
<protein>
    <submittedName>
        <fullName evidence="1">Uncharacterized protein</fullName>
    </submittedName>
</protein>
<accession>A0A8S9J5Y9</accession>
<reference evidence="1" key="1">
    <citation type="submission" date="2019-12" db="EMBL/GenBank/DDBJ databases">
        <title>Genome sequencing and annotation of Brassica cretica.</title>
        <authorList>
            <person name="Studholme D.J."/>
            <person name="Sarris P.F."/>
        </authorList>
    </citation>
    <scope>NUCLEOTIDE SEQUENCE</scope>
    <source>
        <strain evidence="1">PFS-102/07</strain>
        <tissue evidence="1">Leaf</tissue>
    </source>
</reference>
<sequence>MKRGSSSSLLFVWRRCGDDCVSSRNLNGRFNGSMIHHPRSTFNEVSSCKAVEIQVLKGRSRVRCDQHRTWRQMPSFRVFAQDRC</sequence>
<proteinExistence type="predicted"/>
<comment type="caution">
    <text evidence="1">The sequence shown here is derived from an EMBL/GenBank/DDBJ whole genome shotgun (WGS) entry which is preliminary data.</text>
</comment>
<organism evidence="1">
    <name type="scientific">Brassica cretica</name>
    <name type="common">Mustard</name>
    <dbReference type="NCBI Taxonomy" id="69181"/>
    <lineage>
        <taxon>Eukaryota</taxon>
        <taxon>Viridiplantae</taxon>
        <taxon>Streptophyta</taxon>
        <taxon>Embryophyta</taxon>
        <taxon>Tracheophyta</taxon>
        <taxon>Spermatophyta</taxon>
        <taxon>Magnoliopsida</taxon>
        <taxon>eudicotyledons</taxon>
        <taxon>Gunneridae</taxon>
        <taxon>Pentapetalae</taxon>
        <taxon>rosids</taxon>
        <taxon>malvids</taxon>
        <taxon>Brassicales</taxon>
        <taxon>Brassicaceae</taxon>
        <taxon>Brassiceae</taxon>
        <taxon>Brassica</taxon>
    </lineage>
</organism>
<gene>
    <name evidence="1" type="ORF">F2Q70_00005120</name>
</gene>
<dbReference type="AlphaFoldDB" id="A0A8S9J5Y9"/>